<gene>
    <name evidence="4" type="ORF">CLV68_6216</name>
</gene>
<feature type="region of interest" description="Disordered" evidence="1">
    <location>
        <begin position="1"/>
        <end position="50"/>
    </location>
</feature>
<keyword evidence="2" id="KW-0472">Membrane</keyword>
<feature type="transmembrane region" description="Helical" evidence="2">
    <location>
        <begin position="179"/>
        <end position="196"/>
    </location>
</feature>
<keyword evidence="5" id="KW-1185">Reference proteome</keyword>
<feature type="transmembrane region" description="Helical" evidence="2">
    <location>
        <begin position="340"/>
        <end position="359"/>
    </location>
</feature>
<organism evidence="4 5">
    <name type="scientific">Actinokineospora cianjurensis</name>
    <dbReference type="NCBI Taxonomy" id="585224"/>
    <lineage>
        <taxon>Bacteria</taxon>
        <taxon>Bacillati</taxon>
        <taxon>Actinomycetota</taxon>
        <taxon>Actinomycetes</taxon>
        <taxon>Pseudonocardiales</taxon>
        <taxon>Pseudonocardiaceae</taxon>
        <taxon>Actinokineospora</taxon>
    </lineage>
</organism>
<reference evidence="4 5" key="1">
    <citation type="submission" date="2018-10" db="EMBL/GenBank/DDBJ databases">
        <title>Genomic Encyclopedia of Archaeal and Bacterial Type Strains, Phase II (KMG-II): from individual species to whole genera.</title>
        <authorList>
            <person name="Goeker M."/>
        </authorList>
    </citation>
    <scope>NUCLEOTIDE SEQUENCE [LARGE SCALE GENOMIC DNA]</scope>
    <source>
        <strain evidence="4 5">DSM 45657</strain>
    </source>
</reference>
<keyword evidence="2" id="KW-1133">Transmembrane helix</keyword>
<protein>
    <submittedName>
        <fullName evidence="4">Acyltransferase-like protein</fullName>
    </submittedName>
</protein>
<dbReference type="RefSeq" id="WP_246010197.1">
    <property type="nucleotide sequence ID" value="NZ_RCDD01000008.1"/>
</dbReference>
<feature type="compositionally biased region" description="Low complexity" evidence="1">
    <location>
        <begin position="1"/>
        <end position="12"/>
    </location>
</feature>
<dbReference type="EMBL" id="RCDD01000008">
    <property type="protein sequence ID" value="RLK54211.1"/>
    <property type="molecule type" value="Genomic_DNA"/>
</dbReference>
<feature type="transmembrane region" description="Helical" evidence="2">
    <location>
        <begin position="371"/>
        <end position="392"/>
    </location>
</feature>
<keyword evidence="2" id="KW-0812">Transmembrane</keyword>
<feature type="transmembrane region" description="Helical" evidence="2">
    <location>
        <begin position="230"/>
        <end position="249"/>
    </location>
</feature>
<keyword evidence="4" id="KW-0012">Acyltransferase</keyword>
<keyword evidence="4" id="KW-0808">Transferase</keyword>
<proteinExistence type="predicted"/>
<dbReference type="GO" id="GO:0016747">
    <property type="term" value="F:acyltransferase activity, transferring groups other than amino-acyl groups"/>
    <property type="evidence" value="ECO:0007669"/>
    <property type="project" value="InterPro"/>
</dbReference>
<feature type="transmembrane region" description="Helical" evidence="2">
    <location>
        <begin position="439"/>
        <end position="455"/>
    </location>
</feature>
<dbReference type="Proteomes" id="UP000282454">
    <property type="component" value="Unassembled WGS sequence"/>
</dbReference>
<dbReference type="Pfam" id="PF01757">
    <property type="entry name" value="Acyl_transf_3"/>
    <property type="match status" value="1"/>
</dbReference>
<comment type="caution">
    <text evidence="4">The sequence shown here is derived from an EMBL/GenBank/DDBJ whole genome shotgun (WGS) entry which is preliminary data.</text>
</comment>
<feature type="transmembrane region" description="Helical" evidence="2">
    <location>
        <begin position="203"/>
        <end position="224"/>
    </location>
</feature>
<evidence type="ECO:0000256" key="1">
    <source>
        <dbReference type="SAM" id="MobiDB-lite"/>
    </source>
</evidence>
<dbReference type="InterPro" id="IPR002656">
    <property type="entry name" value="Acyl_transf_3_dom"/>
</dbReference>
<feature type="transmembrane region" description="Helical" evidence="2">
    <location>
        <begin position="301"/>
        <end position="320"/>
    </location>
</feature>
<sequence>MNSQEVGLAPPLALVPPPGPGHLLASLPPRTGPDMLEPGRKTPVEGRGAAVGRSTRDPFLDVIRVAAVVLVVGQHWLMPVLASNGHTVETGNALATPGWWLLTWLSQVMPVVFFAGGAANLHSYRASGHPRAWLAGRLRRLVVPVLPLAAVWVVLPELLLRAGVAPQPVDVAGGISAQLLWFLVVYLVVVAVTPVMARAHERFGLGVLVPLAALAVLVDVVRFAGLPEAGFVNAVVIWVAVHQLGICYADGRLELGRRAHAAMAVGGFAVVAAMVAFGPYAPSMIGMPGAPMSNMSPPAAVLLPLAVGQLGLLLLARPVLNRLDGPAIRAVGARSTTIYLWHMPALVVVAGVMVLGMGYRTPEPGSVEWFAVAPMWVTCVGLVLAALVRVFGRFETGAGRAIPSATGVTAGFLFAATGLLGLTVRGFSPDGPNLFEGPVPWAVLVLTGVALCTRTERQSSRTPSSGWAVANPPAAYVTRPVALPVALEPTAARHGHR</sequence>
<accession>A0A421AVX6</accession>
<feature type="transmembrane region" description="Helical" evidence="2">
    <location>
        <begin position="98"/>
        <end position="121"/>
    </location>
</feature>
<feature type="transmembrane region" description="Helical" evidence="2">
    <location>
        <begin position="59"/>
        <end position="78"/>
    </location>
</feature>
<evidence type="ECO:0000259" key="3">
    <source>
        <dbReference type="Pfam" id="PF01757"/>
    </source>
</evidence>
<feature type="transmembrane region" description="Helical" evidence="2">
    <location>
        <begin position="404"/>
        <end position="427"/>
    </location>
</feature>
<evidence type="ECO:0000313" key="4">
    <source>
        <dbReference type="EMBL" id="RLK54211.1"/>
    </source>
</evidence>
<name>A0A421AVX6_9PSEU</name>
<evidence type="ECO:0000313" key="5">
    <source>
        <dbReference type="Proteomes" id="UP000282454"/>
    </source>
</evidence>
<feature type="transmembrane region" description="Helical" evidence="2">
    <location>
        <begin position="141"/>
        <end position="159"/>
    </location>
</feature>
<dbReference type="AlphaFoldDB" id="A0A421AVX6"/>
<evidence type="ECO:0000256" key="2">
    <source>
        <dbReference type="SAM" id="Phobius"/>
    </source>
</evidence>
<feature type="transmembrane region" description="Helical" evidence="2">
    <location>
        <begin position="261"/>
        <end position="281"/>
    </location>
</feature>
<feature type="domain" description="Acyltransferase 3" evidence="3">
    <location>
        <begin position="58"/>
        <end position="387"/>
    </location>
</feature>